<dbReference type="AlphaFoldDB" id="A0A517PNP2"/>
<protein>
    <submittedName>
        <fullName evidence="1">Uncharacterized protein</fullName>
    </submittedName>
</protein>
<dbReference type="RefSeq" id="WP_145184600.1">
    <property type="nucleotide sequence ID" value="NZ_CP036266.1"/>
</dbReference>
<evidence type="ECO:0000313" key="2">
    <source>
        <dbReference type="Proteomes" id="UP000320421"/>
    </source>
</evidence>
<accession>A0A517PNP2</accession>
<organism evidence="1 2">
    <name type="scientific">Gimesia chilikensis</name>
    <dbReference type="NCBI Taxonomy" id="2605989"/>
    <lineage>
        <taxon>Bacteria</taxon>
        <taxon>Pseudomonadati</taxon>
        <taxon>Planctomycetota</taxon>
        <taxon>Planctomycetia</taxon>
        <taxon>Planctomycetales</taxon>
        <taxon>Planctomycetaceae</taxon>
        <taxon>Gimesia</taxon>
    </lineage>
</organism>
<keyword evidence="2" id="KW-1185">Reference proteome</keyword>
<dbReference type="Proteomes" id="UP000320421">
    <property type="component" value="Chromosome"/>
</dbReference>
<name>A0A517PNP2_9PLAN</name>
<reference evidence="1 2" key="1">
    <citation type="submission" date="2019-02" db="EMBL/GenBank/DDBJ databases">
        <title>Deep-cultivation of Planctomycetes and their phenomic and genomic characterization uncovers novel biology.</title>
        <authorList>
            <person name="Wiegand S."/>
            <person name="Jogler M."/>
            <person name="Boedeker C."/>
            <person name="Pinto D."/>
            <person name="Vollmers J."/>
            <person name="Rivas-Marin E."/>
            <person name="Kohn T."/>
            <person name="Peeters S.H."/>
            <person name="Heuer A."/>
            <person name="Rast P."/>
            <person name="Oberbeckmann S."/>
            <person name="Bunk B."/>
            <person name="Jeske O."/>
            <person name="Meyerdierks A."/>
            <person name="Storesund J.E."/>
            <person name="Kallscheuer N."/>
            <person name="Luecker S."/>
            <person name="Lage O.M."/>
            <person name="Pohl T."/>
            <person name="Merkel B.J."/>
            <person name="Hornburger P."/>
            <person name="Mueller R.-W."/>
            <person name="Bruemmer F."/>
            <person name="Labrenz M."/>
            <person name="Spormann A.M."/>
            <person name="Op den Camp H."/>
            <person name="Overmann J."/>
            <person name="Amann R."/>
            <person name="Jetten M.S.M."/>
            <person name="Mascher T."/>
            <person name="Medema M.H."/>
            <person name="Devos D.P."/>
            <person name="Kaster A.-K."/>
            <person name="Ovreas L."/>
            <person name="Rohde M."/>
            <person name="Galperin M.Y."/>
            <person name="Jogler C."/>
        </authorList>
    </citation>
    <scope>NUCLEOTIDE SEQUENCE [LARGE SCALE GENOMIC DNA]</scope>
    <source>
        <strain evidence="1 2">HG66A1</strain>
    </source>
</reference>
<dbReference type="EMBL" id="CP036266">
    <property type="protein sequence ID" value="QDT20996.1"/>
    <property type="molecule type" value="Genomic_DNA"/>
</dbReference>
<gene>
    <name evidence="1" type="ORF">HG66A1_27890</name>
</gene>
<proteinExistence type="predicted"/>
<evidence type="ECO:0000313" key="1">
    <source>
        <dbReference type="EMBL" id="QDT20996.1"/>
    </source>
</evidence>
<sequence length="176" mass="20441">MVPRNINLFFVLLLTPCFCGCEIIKMDYVPEDEQIRNSFGSFLVKPAEVTGHYANMDIDCIVFTYRSEASDSADFWTLLDDALTEREWKCTLEDETQRHYERIFRKTGEQLFHSAEQMRISYNPETKFAVVAWVQADSLDPVERFSENDEASFAAKVVWPRFERLAADEKGTAKIE</sequence>